<comment type="catalytic activity">
    <reaction evidence="5 9">
        <text>oxaloacetate + acetyl-CoA + H2O = citrate + CoA + H(+)</text>
        <dbReference type="Rhea" id="RHEA:16845"/>
        <dbReference type="ChEBI" id="CHEBI:15377"/>
        <dbReference type="ChEBI" id="CHEBI:15378"/>
        <dbReference type="ChEBI" id="CHEBI:16452"/>
        <dbReference type="ChEBI" id="CHEBI:16947"/>
        <dbReference type="ChEBI" id="CHEBI:57287"/>
        <dbReference type="ChEBI" id="CHEBI:57288"/>
        <dbReference type="EC" id="2.3.3.16"/>
    </reaction>
</comment>
<dbReference type="PROSITE" id="PS00480">
    <property type="entry name" value="CITRATE_SYNTHASE"/>
    <property type="match status" value="1"/>
</dbReference>
<feature type="active site" evidence="8">
    <location>
        <position position="313"/>
    </location>
</feature>
<comment type="caution">
    <text evidence="11">The sequence shown here is derived from an EMBL/GenBank/DDBJ whole genome shotgun (WGS) entry which is preliminary data.</text>
</comment>
<dbReference type="GO" id="GO:0006099">
    <property type="term" value="P:tricarboxylic acid cycle"/>
    <property type="evidence" value="ECO:0007669"/>
    <property type="project" value="UniProtKB-UniRule"/>
</dbReference>
<evidence type="ECO:0000313" key="11">
    <source>
        <dbReference type="EMBL" id="OWS69548.1"/>
    </source>
</evidence>
<dbReference type="Gene3D" id="1.10.580.10">
    <property type="entry name" value="Citrate Synthase, domain 1"/>
    <property type="match status" value="1"/>
</dbReference>
<evidence type="ECO:0000256" key="2">
    <source>
        <dbReference type="ARBA" id="ARBA00010566"/>
    </source>
</evidence>
<dbReference type="Gene3D" id="2.20.28.60">
    <property type="match status" value="1"/>
</dbReference>
<evidence type="ECO:0000256" key="1">
    <source>
        <dbReference type="ARBA" id="ARBA00004751"/>
    </source>
</evidence>
<dbReference type="PANTHER" id="PTHR42871:SF1">
    <property type="entry name" value="CITRATE SYNTHASE"/>
    <property type="match status" value="1"/>
</dbReference>
<evidence type="ECO:0000313" key="12">
    <source>
        <dbReference type="Proteomes" id="UP000197528"/>
    </source>
</evidence>
<dbReference type="UniPathway" id="UPA00223">
    <property type="reaction ID" value="UER00717"/>
</dbReference>
<sequence>MIESDIKAKLSFSDGTPDIDLPIYKGTVGPDVIDIRKLYGQTGKFTYDSGFLSTASCNSKITYIDGDKGELLYRGYPIEDLANICDFLEVCYLLINGNLPNAKEKKDFENMVMHHTMVHEQMQFFLRGFRRDAHPMSVLTGLVGAMAAFYHDKIDYTDPYAREVAQIRLVAKMPTLVAMSYKYSIGQPFIYPDNSLSYTANFMRMMFATPCEEYKVNPVLVRALDRIFILHADHEQNASTSTVRLCGSSGTNPFAAISAGIACLWGPAHGGANEACLQMLNDIQANGGVDNIHQFIAQVKDKNSSVRLMGFGHRVYKNFDPRAKLMRETCYEVLNELGLEDDPLFKLAMTLEKIALEDEYFVSRKLYPNVDFYSGIVQRALGIPTDMFTCIFALARTVGWIAQWEEMITDSEYKIGRPRQLYVGETTRKVPDLSVRK</sequence>
<dbReference type="RefSeq" id="WP_088525160.1">
    <property type="nucleotide sequence ID" value="NZ_NGUP01000003.1"/>
</dbReference>
<feature type="active site" evidence="8">
    <location>
        <position position="371"/>
    </location>
</feature>
<organism evidence="11 12">
    <name type="scientific">Polynucleobacter campilacus</name>
    <dbReference type="NCBI Taxonomy" id="1743163"/>
    <lineage>
        <taxon>Bacteria</taxon>
        <taxon>Pseudomonadati</taxon>
        <taxon>Pseudomonadota</taxon>
        <taxon>Betaproteobacteria</taxon>
        <taxon>Burkholderiales</taxon>
        <taxon>Burkholderiaceae</taxon>
        <taxon>Polynucleobacter</taxon>
    </lineage>
</organism>
<comment type="similarity">
    <text evidence="2 7 10">Belongs to the citrate synthase family.</text>
</comment>
<dbReference type="InterPro" id="IPR024176">
    <property type="entry name" value="Citrate_synthase_bac-typ"/>
</dbReference>
<dbReference type="InterPro" id="IPR036969">
    <property type="entry name" value="Citrate_synthase_sf"/>
</dbReference>
<dbReference type="Gene3D" id="1.10.230.10">
    <property type="entry name" value="Cytochrome P450-Terp, domain 2"/>
    <property type="match status" value="1"/>
</dbReference>
<evidence type="ECO:0000256" key="5">
    <source>
        <dbReference type="ARBA" id="ARBA00049288"/>
    </source>
</evidence>
<evidence type="ECO:0000256" key="6">
    <source>
        <dbReference type="NCBIfam" id="TIGR01798"/>
    </source>
</evidence>
<dbReference type="InterPro" id="IPR016143">
    <property type="entry name" value="Citrate_synth-like_sm_a-sub"/>
</dbReference>
<proteinExistence type="inferred from homology"/>
<dbReference type="PIRSF" id="PIRSF001369">
    <property type="entry name" value="Citrate_synth"/>
    <property type="match status" value="1"/>
</dbReference>
<dbReference type="InterPro" id="IPR002020">
    <property type="entry name" value="Citrate_synthase"/>
</dbReference>
<keyword evidence="12" id="KW-1185">Reference proteome</keyword>
<evidence type="ECO:0000256" key="10">
    <source>
        <dbReference type="RuleBase" id="RU003406"/>
    </source>
</evidence>
<dbReference type="InterPro" id="IPR010953">
    <property type="entry name" value="Citrate_synthase_typ-I"/>
</dbReference>
<comment type="pathway">
    <text evidence="1 9">Carbohydrate metabolism; tricarboxylic acid cycle; isocitrate from oxaloacetate: step 1/2.</text>
</comment>
<accession>A0A254PTC7</accession>
<evidence type="ECO:0000256" key="4">
    <source>
        <dbReference type="ARBA" id="ARBA00022679"/>
    </source>
</evidence>
<dbReference type="Pfam" id="PF00285">
    <property type="entry name" value="Citrate_synt"/>
    <property type="match status" value="1"/>
</dbReference>
<dbReference type="InterPro" id="IPR016142">
    <property type="entry name" value="Citrate_synth-like_lrg_a-sub"/>
</dbReference>
<dbReference type="EMBL" id="NGUP01000003">
    <property type="protein sequence ID" value="OWS69548.1"/>
    <property type="molecule type" value="Genomic_DNA"/>
</dbReference>
<evidence type="ECO:0000256" key="3">
    <source>
        <dbReference type="ARBA" id="ARBA00022532"/>
    </source>
</evidence>
<evidence type="ECO:0000256" key="9">
    <source>
        <dbReference type="RuleBase" id="RU003370"/>
    </source>
</evidence>
<dbReference type="Proteomes" id="UP000197528">
    <property type="component" value="Unassembled WGS sequence"/>
</dbReference>
<keyword evidence="3 9" id="KW-0816">Tricarboxylic acid cycle</keyword>
<dbReference type="SUPFAM" id="SSF48256">
    <property type="entry name" value="Citrate synthase"/>
    <property type="match status" value="1"/>
</dbReference>
<dbReference type="PANTHER" id="PTHR42871">
    <property type="entry name" value="CITRATE SYNTHASE"/>
    <property type="match status" value="1"/>
</dbReference>
<dbReference type="NCBIfam" id="TIGR01798">
    <property type="entry name" value="cit_synth_I"/>
    <property type="match status" value="1"/>
</dbReference>
<dbReference type="OrthoDB" id="9800864at2"/>
<dbReference type="PRINTS" id="PR00143">
    <property type="entry name" value="CITRTSNTHASE"/>
</dbReference>
<dbReference type="GO" id="GO:0005737">
    <property type="term" value="C:cytoplasm"/>
    <property type="evidence" value="ECO:0007669"/>
    <property type="project" value="InterPro"/>
</dbReference>
<evidence type="ECO:0000256" key="7">
    <source>
        <dbReference type="PIRNR" id="PIRNR001369"/>
    </source>
</evidence>
<reference evidence="11 12" key="1">
    <citation type="submission" date="2017-05" db="EMBL/GenBank/DDBJ databases">
        <title>Genome of Polynucleobacter sp. MWH-Feld-100.</title>
        <authorList>
            <person name="Hahn M.W."/>
        </authorList>
    </citation>
    <scope>NUCLEOTIDE SEQUENCE [LARGE SCALE GENOMIC DNA]</scope>
    <source>
        <strain evidence="11 12">MWH-Feld-100</strain>
    </source>
</reference>
<evidence type="ECO:0000256" key="8">
    <source>
        <dbReference type="PIRSR" id="PIRSR001369-1"/>
    </source>
</evidence>
<dbReference type="InterPro" id="IPR019810">
    <property type="entry name" value="Citrate_synthase_AS"/>
</dbReference>
<dbReference type="GO" id="GO:0036440">
    <property type="term" value="F:citrate synthase activity"/>
    <property type="evidence" value="ECO:0007669"/>
    <property type="project" value="UniProtKB-EC"/>
</dbReference>
<keyword evidence="4 7" id="KW-0808">Transferase</keyword>
<name>A0A254PTC7_9BURK</name>
<dbReference type="AlphaFoldDB" id="A0A254PTC7"/>
<protein>
    <recommendedName>
        <fullName evidence="6 7">Citrate synthase</fullName>
    </recommendedName>
</protein>
<dbReference type="NCBIfam" id="NF004126">
    <property type="entry name" value="PRK05614.1"/>
    <property type="match status" value="1"/>
</dbReference>
<dbReference type="CDD" id="cd06114">
    <property type="entry name" value="EcCS_like"/>
    <property type="match status" value="1"/>
</dbReference>
<gene>
    <name evidence="11" type="ORF">CBI31_04150</name>
</gene>
<dbReference type="FunFam" id="1.10.230.10:FF:000002">
    <property type="entry name" value="Citrate synthase"/>
    <property type="match status" value="1"/>
</dbReference>